<keyword evidence="4" id="KW-1185">Reference proteome</keyword>
<protein>
    <submittedName>
        <fullName evidence="3">Type II secretory pathway pseudopilin PulG</fullName>
    </submittedName>
</protein>
<dbReference type="RefSeq" id="WP_183961283.1">
    <property type="nucleotide sequence ID" value="NZ_JACHHP010000004.1"/>
</dbReference>
<accession>A0A7W8D6B7</accession>
<dbReference type="AlphaFoldDB" id="A0A7W8D6B7"/>
<dbReference type="EMBL" id="JACHHP010000004">
    <property type="protein sequence ID" value="MBB5208724.1"/>
    <property type="molecule type" value="Genomic_DNA"/>
</dbReference>
<organism evidence="3 4">
    <name type="scientific">Chiayiivirga flava</name>
    <dbReference type="NCBI Taxonomy" id="659595"/>
    <lineage>
        <taxon>Bacteria</taxon>
        <taxon>Pseudomonadati</taxon>
        <taxon>Pseudomonadota</taxon>
        <taxon>Gammaproteobacteria</taxon>
        <taxon>Lysobacterales</taxon>
        <taxon>Lysobacteraceae</taxon>
        <taxon>Chiayiivirga</taxon>
    </lineage>
</organism>
<dbReference type="InterPro" id="IPR045584">
    <property type="entry name" value="Pilin-like"/>
</dbReference>
<feature type="domain" description="Type II secretion system protein GspG C-terminal" evidence="2">
    <location>
        <begin position="22"/>
        <end position="115"/>
    </location>
</feature>
<dbReference type="Pfam" id="PF08334">
    <property type="entry name" value="T2SSG"/>
    <property type="match status" value="1"/>
</dbReference>
<evidence type="ECO:0000313" key="4">
    <source>
        <dbReference type="Proteomes" id="UP000521199"/>
    </source>
</evidence>
<sequence length="122" mass="13097">MLLAVASALFIAVFGSACSLRRVHMARAQLASLEGKIEQFRLDTGRLPSTLHELTLPGNAGLGPYSRPSELRDPWGEPLYYRVLNARALSASPDYTLFTLGSDGRLGGSDDAADLLVPDPDP</sequence>
<evidence type="ECO:0000256" key="1">
    <source>
        <dbReference type="SAM" id="MobiDB-lite"/>
    </source>
</evidence>
<evidence type="ECO:0000313" key="3">
    <source>
        <dbReference type="EMBL" id="MBB5208724.1"/>
    </source>
</evidence>
<dbReference type="InterPro" id="IPR013545">
    <property type="entry name" value="T2SS_protein-GspG_C"/>
</dbReference>
<dbReference type="Proteomes" id="UP000521199">
    <property type="component" value="Unassembled WGS sequence"/>
</dbReference>
<dbReference type="SUPFAM" id="SSF54523">
    <property type="entry name" value="Pili subunits"/>
    <property type="match status" value="1"/>
</dbReference>
<feature type="region of interest" description="Disordered" evidence="1">
    <location>
        <begin position="102"/>
        <end position="122"/>
    </location>
</feature>
<reference evidence="3 4" key="1">
    <citation type="submission" date="2020-08" db="EMBL/GenBank/DDBJ databases">
        <title>Genomic Encyclopedia of Type Strains, Phase IV (KMG-IV): sequencing the most valuable type-strain genomes for metagenomic binning, comparative biology and taxonomic classification.</title>
        <authorList>
            <person name="Goeker M."/>
        </authorList>
    </citation>
    <scope>NUCLEOTIDE SEQUENCE [LARGE SCALE GENOMIC DNA]</scope>
    <source>
        <strain evidence="3 4">DSM 24163</strain>
    </source>
</reference>
<gene>
    <name evidence="3" type="ORF">HNQ52_002274</name>
</gene>
<name>A0A7W8D6B7_9GAMM</name>
<proteinExistence type="predicted"/>
<evidence type="ECO:0000259" key="2">
    <source>
        <dbReference type="Pfam" id="PF08334"/>
    </source>
</evidence>
<comment type="caution">
    <text evidence="3">The sequence shown here is derived from an EMBL/GenBank/DDBJ whole genome shotgun (WGS) entry which is preliminary data.</text>
</comment>
<dbReference type="Gene3D" id="3.30.700.10">
    <property type="entry name" value="Glycoprotein, Type 4 Pilin"/>
    <property type="match status" value="1"/>
</dbReference>